<proteinExistence type="predicted"/>
<sequence>MPNNEDTPTTTSVMNCNILEQQNWPANENNRQPSKSKDHVNEAHQTNAVTHNPHLPAVGWSPALVHQTNTDKDLAIEMDSASNHLCNPQPSTWPEN</sequence>
<feature type="region of interest" description="Disordered" evidence="1">
    <location>
        <begin position="23"/>
        <end position="46"/>
    </location>
</feature>
<comment type="caution">
    <text evidence="2">The sequence shown here is derived from an EMBL/GenBank/DDBJ whole genome shotgun (WGS) entry which is preliminary data.</text>
</comment>
<name>A0A2N5UPS9_9BASI</name>
<dbReference type="Proteomes" id="UP000235388">
    <property type="component" value="Unassembled WGS sequence"/>
</dbReference>
<gene>
    <name evidence="2" type="ORF">PCANC_19810</name>
</gene>
<accession>A0A2N5UPS9</accession>
<reference evidence="2 3" key="1">
    <citation type="submission" date="2017-11" db="EMBL/GenBank/DDBJ databases">
        <title>De novo assembly and phasing of dikaryotic genomes from two isolates of Puccinia coronata f. sp. avenae, the causal agent of oat crown rust.</title>
        <authorList>
            <person name="Miller M.E."/>
            <person name="Zhang Y."/>
            <person name="Omidvar V."/>
            <person name="Sperschneider J."/>
            <person name="Schwessinger B."/>
            <person name="Raley C."/>
            <person name="Palmer J.M."/>
            <person name="Garnica D."/>
            <person name="Upadhyaya N."/>
            <person name="Rathjen J."/>
            <person name="Taylor J.M."/>
            <person name="Park R.F."/>
            <person name="Dodds P.N."/>
            <person name="Hirsch C.D."/>
            <person name="Kianian S.F."/>
            <person name="Figueroa M."/>
        </authorList>
    </citation>
    <scope>NUCLEOTIDE SEQUENCE [LARGE SCALE GENOMIC DNA]</scope>
    <source>
        <strain evidence="2">12NC29</strain>
    </source>
</reference>
<feature type="compositionally biased region" description="Polar residues" evidence="1">
    <location>
        <begin position="23"/>
        <end position="33"/>
    </location>
</feature>
<keyword evidence="3" id="KW-1185">Reference proteome</keyword>
<organism evidence="2 3">
    <name type="scientific">Puccinia coronata f. sp. avenae</name>
    <dbReference type="NCBI Taxonomy" id="200324"/>
    <lineage>
        <taxon>Eukaryota</taxon>
        <taxon>Fungi</taxon>
        <taxon>Dikarya</taxon>
        <taxon>Basidiomycota</taxon>
        <taxon>Pucciniomycotina</taxon>
        <taxon>Pucciniomycetes</taxon>
        <taxon>Pucciniales</taxon>
        <taxon>Pucciniaceae</taxon>
        <taxon>Puccinia</taxon>
    </lineage>
</organism>
<evidence type="ECO:0000256" key="1">
    <source>
        <dbReference type="SAM" id="MobiDB-lite"/>
    </source>
</evidence>
<evidence type="ECO:0000313" key="2">
    <source>
        <dbReference type="EMBL" id="PLW39762.1"/>
    </source>
</evidence>
<dbReference type="AlphaFoldDB" id="A0A2N5UPS9"/>
<dbReference type="EMBL" id="PGCJ01000190">
    <property type="protein sequence ID" value="PLW39762.1"/>
    <property type="molecule type" value="Genomic_DNA"/>
</dbReference>
<evidence type="ECO:0000313" key="3">
    <source>
        <dbReference type="Proteomes" id="UP000235388"/>
    </source>
</evidence>
<protein>
    <submittedName>
        <fullName evidence="2">Uncharacterized protein</fullName>
    </submittedName>
</protein>